<reference evidence="3 6" key="2">
    <citation type="submission" date="2021-01" db="EMBL/GenBank/DDBJ databases">
        <title>Whole genome shotgun sequence of Cellulomonas oligotrophica NBRC 109435.</title>
        <authorList>
            <person name="Komaki H."/>
            <person name="Tamura T."/>
        </authorList>
    </citation>
    <scope>NUCLEOTIDE SEQUENCE [LARGE SCALE GENOMIC DNA]</scope>
    <source>
        <strain evidence="3 6">NBRC 109435</strain>
    </source>
</reference>
<evidence type="ECO:0000313" key="3">
    <source>
        <dbReference type="EMBL" id="GIG34077.1"/>
    </source>
</evidence>
<proteinExistence type="predicted"/>
<feature type="signal peptide" evidence="1">
    <location>
        <begin position="1"/>
        <end position="35"/>
    </location>
</feature>
<dbReference type="InterPro" id="IPR006626">
    <property type="entry name" value="PbH1"/>
</dbReference>
<dbReference type="InterPro" id="IPR039448">
    <property type="entry name" value="Beta_helix"/>
</dbReference>
<keyword evidence="6" id="KW-1185">Reference proteome</keyword>
<dbReference type="Proteomes" id="UP000618382">
    <property type="component" value="Unassembled WGS sequence"/>
</dbReference>
<protein>
    <recommendedName>
        <fullName evidence="2">Right handed beta helix domain-containing protein</fullName>
    </recommendedName>
</protein>
<dbReference type="EMBL" id="BONN01000012">
    <property type="protein sequence ID" value="GIG34077.1"/>
    <property type="molecule type" value="Genomic_DNA"/>
</dbReference>
<name>A0A7Y9FHJ8_9CELL</name>
<gene>
    <name evidence="4" type="ORF">BKA21_002994</name>
    <name evidence="3" type="ORF">Col01nite_32360</name>
</gene>
<keyword evidence="1" id="KW-0732">Signal</keyword>
<reference evidence="4 5" key="1">
    <citation type="submission" date="2020-07" db="EMBL/GenBank/DDBJ databases">
        <title>Sequencing the genomes of 1000 actinobacteria strains.</title>
        <authorList>
            <person name="Klenk H.-P."/>
        </authorList>
    </citation>
    <scope>NUCLEOTIDE SEQUENCE [LARGE SCALE GENOMIC DNA]</scope>
    <source>
        <strain evidence="4 5">DSM 24482</strain>
    </source>
</reference>
<organism evidence="4 5">
    <name type="scientific">Cellulomonas oligotrophica</name>
    <dbReference type="NCBI Taxonomy" id="931536"/>
    <lineage>
        <taxon>Bacteria</taxon>
        <taxon>Bacillati</taxon>
        <taxon>Actinomycetota</taxon>
        <taxon>Actinomycetes</taxon>
        <taxon>Micrococcales</taxon>
        <taxon>Cellulomonadaceae</taxon>
        <taxon>Cellulomonas</taxon>
    </lineage>
</organism>
<evidence type="ECO:0000313" key="5">
    <source>
        <dbReference type="Proteomes" id="UP000577956"/>
    </source>
</evidence>
<evidence type="ECO:0000256" key="1">
    <source>
        <dbReference type="SAM" id="SignalP"/>
    </source>
</evidence>
<evidence type="ECO:0000313" key="6">
    <source>
        <dbReference type="Proteomes" id="UP000618382"/>
    </source>
</evidence>
<feature type="domain" description="Right handed beta helix" evidence="2">
    <location>
        <begin position="326"/>
        <end position="498"/>
    </location>
</feature>
<evidence type="ECO:0000259" key="2">
    <source>
        <dbReference type="Pfam" id="PF13229"/>
    </source>
</evidence>
<evidence type="ECO:0000313" key="4">
    <source>
        <dbReference type="EMBL" id="NYD87445.1"/>
    </source>
</evidence>
<dbReference type="EMBL" id="JACCBK010000001">
    <property type="protein sequence ID" value="NYD87445.1"/>
    <property type="molecule type" value="Genomic_DNA"/>
</dbReference>
<sequence length="535" mass="54650">MSAAPHSASFARRALAVTAASALGTTLLLTLPAQAATEPGYVSQAQSAAALPPVAVDAFGRTTTGGWGSATTGGAWTTTGGTATDFSVAGGVAAMKVRGAGWHLGAQLAAASTSEAEVQAQVGLDKLPSAGSVDLDVTGRAVDASKGYKLRTKVMADGSVRLSLVAAGATTTTIASQTTTGLRLAPGGQLEVRLQVTGTSPTALQAKAWPVGTAEPAAWNLAVSDSTAGLQVPGGLALSTYTSGSATNVPITSRFSDVWVGTAPAEAVAPGVMASTAEAYGPTELTTGTPVGTRLTVHQGNLTLSTPGQVVSGLDVRGFVKVTAPNVTIKNSIIRGAATSKQTALITNATVGASVKVVDTELYNSAPGPWVDGLRGSNFTLTRVNVHDVIDMAHIYGDNVVIEDSYLHDNLHYEVDPAQNNTPSHDDSIQIQKGTNIKITGNRIEGAYNTGIQFTQDQGIVSNVTVDQNYLDGGGCTVNLAEKGKGPFQGITITNNTFGRTTKHYNCAIISPTTTKPVTANNYFVDGVVAAVRKG</sequence>
<dbReference type="Pfam" id="PF13229">
    <property type="entry name" value="Beta_helix"/>
    <property type="match status" value="1"/>
</dbReference>
<dbReference type="Proteomes" id="UP000577956">
    <property type="component" value="Unassembled WGS sequence"/>
</dbReference>
<dbReference type="AlphaFoldDB" id="A0A7Y9FHJ8"/>
<dbReference type="SMART" id="SM00710">
    <property type="entry name" value="PbH1"/>
    <property type="match status" value="4"/>
</dbReference>
<dbReference type="SUPFAM" id="SSF51126">
    <property type="entry name" value="Pectin lyase-like"/>
    <property type="match status" value="1"/>
</dbReference>
<comment type="caution">
    <text evidence="4">The sequence shown here is derived from an EMBL/GenBank/DDBJ whole genome shotgun (WGS) entry which is preliminary data.</text>
</comment>
<dbReference type="InterPro" id="IPR011050">
    <property type="entry name" value="Pectin_lyase_fold/virulence"/>
</dbReference>
<feature type="chain" id="PRO_5031291032" description="Right handed beta helix domain-containing protein" evidence="1">
    <location>
        <begin position="36"/>
        <end position="535"/>
    </location>
</feature>
<dbReference type="RefSeq" id="WP_140459786.1">
    <property type="nucleotide sequence ID" value="NZ_BAABFI010000007.1"/>
</dbReference>
<dbReference type="Gene3D" id="2.160.20.10">
    <property type="entry name" value="Single-stranded right-handed beta-helix, Pectin lyase-like"/>
    <property type="match status" value="1"/>
</dbReference>
<dbReference type="InterPro" id="IPR012334">
    <property type="entry name" value="Pectin_lyas_fold"/>
</dbReference>
<accession>A0A7Y9FHJ8</accession>